<sequence length="83" mass="9606">MTDWWMRMAEDPHFPARRDSAYRVRAQVDVLMRGSEVHFGTTREDAIMDSYGKDGGITLGEMQRTAMNVLRYLLRVGWLGVRA</sequence>
<dbReference type="RefSeq" id="WP_184326098.1">
    <property type="nucleotide sequence ID" value="NZ_JACHLZ010000001.1"/>
</dbReference>
<evidence type="ECO:0000313" key="1">
    <source>
        <dbReference type="EMBL" id="MBB5832840.1"/>
    </source>
</evidence>
<keyword evidence="2" id="KW-1185">Reference proteome</keyword>
<comment type="caution">
    <text evidence="1">The sequence shown here is derived from an EMBL/GenBank/DDBJ whole genome shotgun (WGS) entry which is preliminary data.</text>
</comment>
<dbReference type="Proteomes" id="UP000588158">
    <property type="component" value="Unassembled WGS sequence"/>
</dbReference>
<name>A0A841AHS7_9MICO</name>
<dbReference type="AlphaFoldDB" id="A0A841AHS7"/>
<reference evidence="1 2" key="1">
    <citation type="submission" date="2020-08" db="EMBL/GenBank/DDBJ databases">
        <title>Sequencing the genomes of 1000 actinobacteria strains.</title>
        <authorList>
            <person name="Klenk H.-P."/>
        </authorList>
    </citation>
    <scope>NUCLEOTIDE SEQUENCE [LARGE SCALE GENOMIC DNA]</scope>
    <source>
        <strain evidence="1 2">DSM 28796</strain>
    </source>
</reference>
<evidence type="ECO:0000313" key="2">
    <source>
        <dbReference type="Proteomes" id="UP000588158"/>
    </source>
</evidence>
<organism evidence="1 2">
    <name type="scientific">Brachybacterium aquaticum</name>
    <dbReference type="NCBI Taxonomy" id="1432564"/>
    <lineage>
        <taxon>Bacteria</taxon>
        <taxon>Bacillati</taxon>
        <taxon>Actinomycetota</taxon>
        <taxon>Actinomycetes</taxon>
        <taxon>Micrococcales</taxon>
        <taxon>Dermabacteraceae</taxon>
        <taxon>Brachybacterium</taxon>
    </lineage>
</organism>
<gene>
    <name evidence="1" type="ORF">HNR70_002653</name>
</gene>
<proteinExistence type="predicted"/>
<accession>A0A841AHS7</accession>
<protein>
    <submittedName>
        <fullName evidence="1">Uncharacterized protein</fullName>
    </submittedName>
</protein>
<dbReference type="EMBL" id="JACHLZ010000001">
    <property type="protein sequence ID" value="MBB5832840.1"/>
    <property type="molecule type" value="Genomic_DNA"/>
</dbReference>